<sequence>MITSLIALALSIFIVILTITYSRNQRLKRKLEKNTAELIEAKEMAEESNRLKSAFLANMSHEIRTPLNAIVGFSNLLAEPDFPEEEKIQVSSIIANNSELLLTLITDILDISGLETGKLHFVFKDINVGEICTQVLNTSGHLKKPGVEYKFVNTEPDMVIRSDAHRLSQVLLNLVTNAAKFTEKGEIALEYKQIECEGKQELMFSVTDTGCGISAEQHYKLFERFGKLDDFKQGAGLGLAISKQIIIKLGGRIWIDPNYTNGARFCFTHPV</sequence>
<dbReference type="Pfam" id="PF02518">
    <property type="entry name" value="HATPase_c"/>
    <property type="match status" value="1"/>
</dbReference>
<evidence type="ECO:0000256" key="2">
    <source>
        <dbReference type="ARBA" id="ARBA00012438"/>
    </source>
</evidence>
<keyword evidence="4 8" id="KW-0808">Transferase</keyword>
<dbReference type="SUPFAM" id="SSF55874">
    <property type="entry name" value="ATPase domain of HSP90 chaperone/DNA topoisomerase II/histidine kinase"/>
    <property type="match status" value="1"/>
</dbReference>
<keyword evidence="5" id="KW-0418">Kinase</keyword>
<dbReference type="EMBL" id="VSSQ01011667">
    <property type="protein sequence ID" value="MPM47410.1"/>
    <property type="molecule type" value="Genomic_DNA"/>
</dbReference>
<evidence type="ECO:0000313" key="8">
    <source>
        <dbReference type="EMBL" id="MPM47410.1"/>
    </source>
</evidence>
<accession>A0A645A2I5</accession>
<keyword evidence="3" id="KW-0597">Phosphoprotein</keyword>
<comment type="catalytic activity">
    <reaction evidence="1">
        <text>ATP + protein L-histidine = ADP + protein N-phospho-L-histidine.</text>
        <dbReference type="EC" id="2.7.13.3"/>
    </reaction>
</comment>
<dbReference type="InterPro" id="IPR003594">
    <property type="entry name" value="HATPase_dom"/>
</dbReference>
<dbReference type="InterPro" id="IPR003661">
    <property type="entry name" value="HisK_dim/P_dom"/>
</dbReference>
<dbReference type="SMART" id="SM00388">
    <property type="entry name" value="HisKA"/>
    <property type="match status" value="1"/>
</dbReference>
<evidence type="ECO:0000259" key="7">
    <source>
        <dbReference type="PROSITE" id="PS50109"/>
    </source>
</evidence>
<dbReference type="InterPro" id="IPR004358">
    <property type="entry name" value="Sig_transdc_His_kin-like_C"/>
</dbReference>
<dbReference type="AlphaFoldDB" id="A0A645A2I5"/>
<reference evidence="8" key="1">
    <citation type="submission" date="2019-08" db="EMBL/GenBank/DDBJ databases">
        <authorList>
            <person name="Kucharzyk K."/>
            <person name="Murdoch R.W."/>
            <person name="Higgins S."/>
            <person name="Loffler F."/>
        </authorList>
    </citation>
    <scope>NUCLEOTIDE SEQUENCE</scope>
</reference>
<dbReference type="GO" id="GO:0000155">
    <property type="term" value="F:phosphorelay sensor kinase activity"/>
    <property type="evidence" value="ECO:0007669"/>
    <property type="project" value="InterPro"/>
</dbReference>
<gene>
    <name evidence="8" type="primary">rpfC_3</name>
    <name evidence="8" type="ORF">SDC9_94120</name>
</gene>
<evidence type="ECO:0000256" key="5">
    <source>
        <dbReference type="ARBA" id="ARBA00022777"/>
    </source>
</evidence>
<keyword evidence="6" id="KW-0902">Two-component regulatory system</keyword>
<dbReference type="InterPro" id="IPR036890">
    <property type="entry name" value="HATPase_C_sf"/>
</dbReference>
<organism evidence="8">
    <name type="scientific">bioreactor metagenome</name>
    <dbReference type="NCBI Taxonomy" id="1076179"/>
    <lineage>
        <taxon>unclassified sequences</taxon>
        <taxon>metagenomes</taxon>
        <taxon>ecological metagenomes</taxon>
    </lineage>
</organism>
<evidence type="ECO:0000256" key="3">
    <source>
        <dbReference type="ARBA" id="ARBA00022553"/>
    </source>
</evidence>
<dbReference type="SMART" id="SM00387">
    <property type="entry name" value="HATPase_c"/>
    <property type="match status" value="1"/>
</dbReference>
<dbReference type="PROSITE" id="PS50109">
    <property type="entry name" value="HIS_KIN"/>
    <property type="match status" value="1"/>
</dbReference>
<dbReference type="InterPro" id="IPR005467">
    <property type="entry name" value="His_kinase_dom"/>
</dbReference>
<proteinExistence type="predicted"/>
<dbReference type="PANTHER" id="PTHR43711">
    <property type="entry name" value="TWO-COMPONENT HISTIDINE KINASE"/>
    <property type="match status" value="1"/>
</dbReference>
<name>A0A645A2I5_9ZZZZ</name>
<dbReference type="Pfam" id="PF00512">
    <property type="entry name" value="HisKA"/>
    <property type="match status" value="1"/>
</dbReference>
<dbReference type="Gene3D" id="1.10.287.130">
    <property type="match status" value="1"/>
</dbReference>
<dbReference type="InterPro" id="IPR036097">
    <property type="entry name" value="HisK_dim/P_sf"/>
</dbReference>
<evidence type="ECO:0000256" key="4">
    <source>
        <dbReference type="ARBA" id="ARBA00022679"/>
    </source>
</evidence>
<protein>
    <recommendedName>
        <fullName evidence="2">histidine kinase</fullName>
        <ecNumber evidence="2">2.7.13.3</ecNumber>
    </recommendedName>
</protein>
<dbReference type="CDD" id="cd00082">
    <property type="entry name" value="HisKA"/>
    <property type="match status" value="1"/>
</dbReference>
<evidence type="ECO:0000256" key="1">
    <source>
        <dbReference type="ARBA" id="ARBA00000085"/>
    </source>
</evidence>
<dbReference type="EC" id="2.7.13.3" evidence="2"/>
<dbReference type="PRINTS" id="PR00344">
    <property type="entry name" value="BCTRLSENSOR"/>
</dbReference>
<dbReference type="PANTHER" id="PTHR43711:SF26">
    <property type="entry name" value="SENSOR HISTIDINE KINASE RCSC"/>
    <property type="match status" value="1"/>
</dbReference>
<dbReference type="SUPFAM" id="SSF47384">
    <property type="entry name" value="Homodimeric domain of signal transducing histidine kinase"/>
    <property type="match status" value="1"/>
</dbReference>
<comment type="caution">
    <text evidence="8">The sequence shown here is derived from an EMBL/GenBank/DDBJ whole genome shotgun (WGS) entry which is preliminary data.</text>
</comment>
<evidence type="ECO:0000256" key="6">
    <source>
        <dbReference type="ARBA" id="ARBA00023012"/>
    </source>
</evidence>
<dbReference type="Gene3D" id="3.30.565.10">
    <property type="entry name" value="Histidine kinase-like ATPase, C-terminal domain"/>
    <property type="match status" value="1"/>
</dbReference>
<feature type="domain" description="Histidine kinase" evidence="7">
    <location>
        <begin position="58"/>
        <end position="271"/>
    </location>
</feature>
<dbReference type="InterPro" id="IPR050736">
    <property type="entry name" value="Sensor_HK_Regulatory"/>
</dbReference>